<evidence type="ECO:0000256" key="1">
    <source>
        <dbReference type="ARBA" id="ARBA00004613"/>
    </source>
</evidence>
<dbReference type="GO" id="GO:0005576">
    <property type="term" value="C:extracellular region"/>
    <property type="evidence" value="ECO:0007669"/>
    <property type="project" value="UniProtKB-SubCell"/>
</dbReference>
<reference evidence="7" key="2">
    <citation type="submission" date="2025-08" db="UniProtKB">
        <authorList>
            <consortium name="Ensembl"/>
        </authorList>
    </citation>
    <scope>IDENTIFICATION</scope>
</reference>
<dbReference type="PANTHER" id="PTHR24020">
    <property type="entry name" value="COLLAGEN ALPHA"/>
    <property type="match status" value="1"/>
</dbReference>
<reference evidence="7" key="3">
    <citation type="submission" date="2025-09" db="UniProtKB">
        <authorList>
            <consortium name="Ensembl"/>
        </authorList>
    </citation>
    <scope>IDENTIFICATION</scope>
</reference>
<accession>A0A8C4XDS9</accession>
<name>A0A8C4XDS9_ERPCA</name>
<keyword evidence="4" id="KW-0677">Repeat</keyword>
<evidence type="ECO:0000313" key="8">
    <source>
        <dbReference type="Proteomes" id="UP000694620"/>
    </source>
</evidence>
<dbReference type="PROSITE" id="PS50234">
    <property type="entry name" value="VWFA"/>
    <property type="match status" value="2"/>
</dbReference>
<keyword evidence="8" id="KW-1185">Reference proteome</keyword>
<dbReference type="Pfam" id="PF00092">
    <property type="entry name" value="VWA"/>
    <property type="match status" value="2"/>
</dbReference>
<feature type="domain" description="VWFA" evidence="6">
    <location>
        <begin position="1"/>
        <end position="163"/>
    </location>
</feature>
<dbReference type="PRINTS" id="PR00453">
    <property type="entry name" value="VWFADOMAIN"/>
</dbReference>
<keyword evidence="2" id="KW-0964">Secreted</keyword>
<dbReference type="SUPFAM" id="SSF53300">
    <property type="entry name" value="vWA-like"/>
    <property type="match status" value="2"/>
</dbReference>
<keyword evidence="3" id="KW-0732">Signal</keyword>
<evidence type="ECO:0000256" key="3">
    <source>
        <dbReference type="ARBA" id="ARBA00022729"/>
    </source>
</evidence>
<dbReference type="GeneTree" id="ENSGT00940000155619"/>
<organism evidence="7 8">
    <name type="scientific">Erpetoichthys calabaricus</name>
    <name type="common">Rope fish</name>
    <name type="synonym">Calamoichthys calabaricus</name>
    <dbReference type="NCBI Taxonomy" id="27687"/>
    <lineage>
        <taxon>Eukaryota</taxon>
        <taxon>Metazoa</taxon>
        <taxon>Chordata</taxon>
        <taxon>Craniata</taxon>
        <taxon>Vertebrata</taxon>
        <taxon>Euteleostomi</taxon>
        <taxon>Actinopterygii</taxon>
        <taxon>Polypteriformes</taxon>
        <taxon>Polypteridae</taxon>
        <taxon>Erpetoichthys</taxon>
    </lineage>
</organism>
<evidence type="ECO:0000256" key="4">
    <source>
        <dbReference type="ARBA" id="ARBA00022737"/>
    </source>
</evidence>
<sequence>VDGRILRTFKTQLDVVLVELGSRLDWQTVVAMIYSAEPEKGFLLNDHLSKSSVTNAILSLRYMADTTYTAKALNFSKGFLEESFGGRRNQNVKQLLITITDGESHDREKLEDTAKYIRDQGIDTYAVGIKEAKIEELRIIGGKAENWFYVDNFDKLEDLQQKFSEIVCSNTPTSDPKTSTPIGDNSAIQLLCIRTSAAAAKCKIIRKTLNIEDLFGRLHDFLFFAFFLSACKTEVDIVFLLDGSGSIVETDFKRMQTFTKDILENFLSESNQVGVAQFSSFYSEEFPLTFLKSRAAFAKIDSIHKHGGGTEIGKALRSIKPLFTNEKGSRKNKGVQQILIVITDGDSQDSVEEPARDLRNDNIFVYAIGIGAVKQKQLDLISSTPETTYRVQNFMELSNIKKRVTRDICDQPAKPSSKQLSFKMESVIPLEIKKMEIVINQSIGLTYQRDHRQSHFG</sequence>
<evidence type="ECO:0000256" key="2">
    <source>
        <dbReference type="ARBA" id="ARBA00022525"/>
    </source>
</evidence>
<dbReference type="SMART" id="SM00327">
    <property type="entry name" value="VWA"/>
    <property type="match status" value="2"/>
</dbReference>
<dbReference type="PANTHER" id="PTHR24020:SF84">
    <property type="entry name" value="VWFA DOMAIN-CONTAINING PROTEIN"/>
    <property type="match status" value="1"/>
</dbReference>
<keyword evidence="5" id="KW-0325">Glycoprotein</keyword>
<dbReference type="InterPro" id="IPR050525">
    <property type="entry name" value="ECM_Assembly_Org"/>
</dbReference>
<protein>
    <recommendedName>
        <fullName evidence="6">VWFA domain-containing protein</fullName>
    </recommendedName>
</protein>
<dbReference type="FunFam" id="3.40.50.410:FF:000004">
    <property type="entry name" value="collagen alpha-6(VI) chain"/>
    <property type="match status" value="1"/>
</dbReference>
<dbReference type="InterPro" id="IPR036465">
    <property type="entry name" value="vWFA_dom_sf"/>
</dbReference>
<reference evidence="7" key="1">
    <citation type="submission" date="2021-06" db="EMBL/GenBank/DDBJ databases">
        <authorList>
            <consortium name="Wellcome Sanger Institute Data Sharing"/>
        </authorList>
    </citation>
    <scope>NUCLEOTIDE SEQUENCE [LARGE SCALE GENOMIC DNA]</scope>
</reference>
<dbReference type="Gene3D" id="3.40.50.410">
    <property type="entry name" value="von Willebrand factor, type A domain"/>
    <property type="match status" value="2"/>
</dbReference>
<dbReference type="Ensembl" id="ENSECRT00000024007.1">
    <property type="protein sequence ID" value="ENSECRP00000023502.1"/>
    <property type="gene ID" value="ENSECRG00000015859.1"/>
</dbReference>
<evidence type="ECO:0000256" key="5">
    <source>
        <dbReference type="ARBA" id="ARBA00023180"/>
    </source>
</evidence>
<dbReference type="Proteomes" id="UP000694620">
    <property type="component" value="Chromosome 13"/>
</dbReference>
<dbReference type="InterPro" id="IPR002035">
    <property type="entry name" value="VWF_A"/>
</dbReference>
<feature type="domain" description="VWFA" evidence="6">
    <location>
        <begin position="236"/>
        <end position="404"/>
    </location>
</feature>
<dbReference type="AlphaFoldDB" id="A0A8C4XDS9"/>
<evidence type="ECO:0000259" key="6">
    <source>
        <dbReference type="PROSITE" id="PS50234"/>
    </source>
</evidence>
<evidence type="ECO:0000313" key="7">
    <source>
        <dbReference type="Ensembl" id="ENSECRP00000023502.1"/>
    </source>
</evidence>
<proteinExistence type="predicted"/>
<comment type="subcellular location">
    <subcellularLocation>
        <location evidence="1">Secreted</location>
    </subcellularLocation>
</comment>